<evidence type="ECO:0000256" key="3">
    <source>
        <dbReference type="ARBA" id="ARBA00023134"/>
    </source>
</evidence>
<dbReference type="PANTHER" id="PTHR42854:SF3">
    <property type="entry name" value="EUKARYOTIC TRANSLATION INITIATION FACTOR 2 SUBUNIT 3-RELATED"/>
    <property type="match status" value="1"/>
</dbReference>
<dbReference type="GO" id="GO:0005525">
    <property type="term" value="F:GTP binding"/>
    <property type="evidence" value="ECO:0007669"/>
    <property type="project" value="UniProtKB-KW"/>
</dbReference>
<dbReference type="Proteomes" id="UP000663882">
    <property type="component" value="Unassembled WGS sequence"/>
</dbReference>
<dbReference type="InterPro" id="IPR027417">
    <property type="entry name" value="P-loop_NTPase"/>
</dbReference>
<proteinExistence type="predicted"/>
<dbReference type="PANTHER" id="PTHR42854">
    <property type="entry name" value="EUKARYOTIC TRANSLATION INITIATION FACTOR 2 SUBUNIT 3 FAMILY MEMBER"/>
    <property type="match status" value="1"/>
</dbReference>
<evidence type="ECO:0000313" key="5">
    <source>
        <dbReference type="Proteomes" id="UP000663882"/>
    </source>
</evidence>
<keyword evidence="1" id="KW-0547">Nucleotide-binding</keyword>
<evidence type="ECO:0000256" key="1">
    <source>
        <dbReference type="ARBA" id="ARBA00022741"/>
    </source>
</evidence>
<keyword evidence="2" id="KW-0648">Protein biosynthesis</keyword>
<dbReference type="GO" id="GO:0005850">
    <property type="term" value="C:eukaryotic translation initiation factor 2 complex"/>
    <property type="evidence" value="ECO:0007669"/>
    <property type="project" value="TreeGrafter"/>
</dbReference>
<dbReference type="GO" id="GO:0003743">
    <property type="term" value="F:translation initiation factor activity"/>
    <property type="evidence" value="ECO:0007669"/>
    <property type="project" value="TreeGrafter"/>
</dbReference>
<organism evidence="4 5">
    <name type="scientific">Rotaria sordida</name>
    <dbReference type="NCBI Taxonomy" id="392033"/>
    <lineage>
        <taxon>Eukaryota</taxon>
        <taxon>Metazoa</taxon>
        <taxon>Spiralia</taxon>
        <taxon>Gnathifera</taxon>
        <taxon>Rotifera</taxon>
        <taxon>Eurotatoria</taxon>
        <taxon>Bdelloidea</taxon>
        <taxon>Philodinida</taxon>
        <taxon>Philodinidae</taxon>
        <taxon>Rotaria</taxon>
    </lineage>
</organism>
<comment type="caution">
    <text evidence="4">The sequence shown here is derived from an EMBL/GenBank/DDBJ whole genome shotgun (WGS) entry which is preliminary data.</text>
</comment>
<dbReference type="EMBL" id="CAJNOO010019530">
    <property type="protein sequence ID" value="CAF1530287.1"/>
    <property type="molecule type" value="Genomic_DNA"/>
</dbReference>
<dbReference type="GO" id="GO:0000049">
    <property type="term" value="F:tRNA binding"/>
    <property type="evidence" value="ECO:0007669"/>
    <property type="project" value="TreeGrafter"/>
</dbReference>
<dbReference type="SUPFAM" id="SSF52540">
    <property type="entry name" value="P-loop containing nucleoside triphosphate hydrolases"/>
    <property type="match status" value="1"/>
</dbReference>
<dbReference type="OrthoDB" id="1045173at2759"/>
<dbReference type="GO" id="GO:0005829">
    <property type="term" value="C:cytosol"/>
    <property type="evidence" value="ECO:0007669"/>
    <property type="project" value="TreeGrafter"/>
</dbReference>
<gene>
    <name evidence="4" type="ORF">RFH988_LOCUS39472</name>
</gene>
<feature type="non-terminal residue" evidence="4">
    <location>
        <position position="1"/>
    </location>
</feature>
<accession>A0A815VMU0</accession>
<reference evidence="4" key="1">
    <citation type="submission" date="2021-02" db="EMBL/GenBank/DDBJ databases">
        <authorList>
            <person name="Nowell W R."/>
        </authorList>
    </citation>
    <scope>NUCLEOTIDE SEQUENCE</scope>
</reference>
<dbReference type="AlphaFoldDB" id="A0A815VMU0"/>
<protein>
    <submittedName>
        <fullName evidence="4">Uncharacterized protein</fullName>
    </submittedName>
</protein>
<evidence type="ECO:0000256" key="2">
    <source>
        <dbReference type="ARBA" id="ARBA00022917"/>
    </source>
</evidence>
<keyword evidence="3" id="KW-0342">GTP-binding</keyword>
<evidence type="ECO:0000313" key="4">
    <source>
        <dbReference type="EMBL" id="CAF1530287.1"/>
    </source>
</evidence>
<name>A0A815VMU0_9BILA</name>
<feature type="non-terminal residue" evidence="4">
    <location>
        <position position="55"/>
    </location>
</feature>
<sequence length="55" mass="6189">ANETCPQPQTSEQLAAIGIMKLNSILVLQNKIDLVKEVQAKEQYQQIIDFVKGFN</sequence>
<dbReference type="InterPro" id="IPR050543">
    <property type="entry name" value="eIF2G"/>
</dbReference>
<dbReference type="GO" id="GO:0001731">
    <property type="term" value="P:formation of translation preinitiation complex"/>
    <property type="evidence" value="ECO:0007669"/>
    <property type="project" value="TreeGrafter"/>
</dbReference>
<dbReference type="Gene3D" id="3.40.50.300">
    <property type="entry name" value="P-loop containing nucleotide triphosphate hydrolases"/>
    <property type="match status" value="1"/>
</dbReference>